<accession>A0A7Y4IM67</accession>
<dbReference type="Proteomes" id="UP000533080">
    <property type="component" value="Unassembled WGS sequence"/>
</dbReference>
<dbReference type="GO" id="GO:0006633">
    <property type="term" value="P:fatty acid biosynthetic process"/>
    <property type="evidence" value="ECO:0007669"/>
    <property type="project" value="TreeGrafter"/>
</dbReference>
<comment type="caution">
    <text evidence="7">The sequence shown here is derived from an EMBL/GenBank/DDBJ whole genome shotgun (WGS) entry which is preliminary data.</text>
</comment>
<dbReference type="NCBIfam" id="TIGR00128">
    <property type="entry name" value="fabD"/>
    <property type="match status" value="1"/>
</dbReference>
<dbReference type="InterPro" id="IPR049489">
    <property type="entry name" value="FabD-like_helical_ins"/>
</dbReference>
<dbReference type="GO" id="GO:0005829">
    <property type="term" value="C:cytosol"/>
    <property type="evidence" value="ECO:0007669"/>
    <property type="project" value="TreeGrafter"/>
</dbReference>
<dbReference type="CDD" id="cd04742">
    <property type="entry name" value="NPD_FabD"/>
    <property type="match status" value="1"/>
</dbReference>
<feature type="region of interest" description="Disordered" evidence="5">
    <location>
        <begin position="268"/>
        <end position="309"/>
    </location>
</feature>
<evidence type="ECO:0000256" key="4">
    <source>
        <dbReference type="ARBA" id="ARBA00048462"/>
    </source>
</evidence>
<dbReference type="InterPro" id="IPR016035">
    <property type="entry name" value="Acyl_Trfase/lysoPLipase"/>
</dbReference>
<dbReference type="InterPro" id="IPR016036">
    <property type="entry name" value="Malonyl_transacylase_ACP-bd"/>
</dbReference>
<dbReference type="SMART" id="SM00827">
    <property type="entry name" value="PKS_AT"/>
    <property type="match status" value="1"/>
</dbReference>
<dbReference type="EC" id="2.3.1.39" evidence="1"/>
<dbReference type="SUPFAM" id="SSF52151">
    <property type="entry name" value="FabD/lysophospholipase-like"/>
    <property type="match status" value="1"/>
</dbReference>
<evidence type="ECO:0000256" key="5">
    <source>
        <dbReference type="SAM" id="MobiDB-lite"/>
    </source>
</evidence>
<name>A0A7Y4IM67_MYXXA</name>
<dbReference type="GO" id="GO:0004314">
    <property type="term" value="F:[acyl-carrier-protein] S-malonyltransferase activity"/>
    <property type="evidence" value="ECO:0007669"/>
    <property type="project" value="UniProtKB-EC"/>
</dbReference>
<dbReference type="EMBL" id="JABFNT010000101">
    <property type="protein sequence ID" value="NOJ81818.1"/>
    <property type="molecule type" value="Genomic_DNA"/>
</dbReference>
<keyword evidence="2 7" id="KW-0808">Transferase</keyword>
<feature type="domain" description="Malonyl-CoA:ACP transacylase (MAT)" evidence="6">
    <location>
        <begin position="1"/>
        <end position="317"/>
    </location>
</feature>
<dbReference type="SUPFAM" id="SSF55048">
    <property type="entry name" value="Probable ACP-binding domain of malonyl-CoA ACP transacylase"/>
    <property type="match status" value="1"/>
</dbReference>
<dbReference type="SUPFAM" id="SSF51412">
    <property type="entry name" value="Inosine monophosphate dehydrogenase (IMPDH)"/>
    <property type="match status" value="1"/>
</dbReference>
<dbReference type="InterPro" id="IPR014043">
    <property type="entry name" value="Acyl_transferase_dom"/>
</dbReference>
<dbReference type="InterPro" id="IPR050858">
    <property type="entry name" value="Mal-CoA-ACP_Trans/PKS_FabD"/>
</dbReference>
<dbReference type="PANTHER" id="PTHR42681:SF1">
    <property type="entry name" value="MALONYL-COA-ACYL CARRIER PROTEIN TRANSACYLASE, MITOCHONDRIAL"/>
    <property type="match status" value="1"/>
</dbReference>
<dbReference type="NCBIfam" id="TIGR02814">
    <property type="entry name" value="pfaD_fam"/>
    <property type="match status" value="1"/>
</dbReference>
<dbReference type="InterPro" id="IPR014179">
    <property type="entry name" value="PfaD-like_TIM-barrel"/>
</dbReference>
<feature type="compositionally biased region" description="Pro residues" evidence="5">
    <location>
        <begin position="274"/>
        <end position="284"/>
    </location>
</feature>
<evidence type="ECO:0000256" key="2">
    <source>
        <dbReference type="ARBA" id="ARBA00022679"/>
    </source>
</evidence>
<dbReference type="Gene3D" id="3.40.366.10">
    <property type="entry name" value="Malonyl-Coenzyme A Acyl Carrier Protein, domain 2"/>
    <property type="match status" value="1"/>
</dbReference>
<evidence type="ECO:0000313" key="8">
    <source>
        <dbReference type="Proteomes" id="UP000533080"/>
    </source>
</evidence>
<dbReference type="InterPro" id="IPR004410">
    <property type="entry name" value="Malonyl_CoA-ACP_transAc_FabD"/>
</dbReference>
<sequence>MFPGQGSQTRGMGSELLARHPRMLAQADEVLGYRLADVYQDERLGQTQYTQPALFVVSALAWLEQRERHGRDPDFALGHSLGEYNALFAAGAFDFRTGLLLVRRRGELMGQARGGGMAAVVGLSTGRITEILARVGAEGLDLANDNTPIQQVLSGPQEELERVAPELRAAGANVVPLKVSAAFHSRYMRPARESFASFLREFSFAPLRFPVISNVEARPYDEARLRELLARQIDSPVRWTQSVGYLLEQGEQTFVEVGHGQVLTGLLRRIRQTPPRPAEVPPPSSREEPPPPAEARVAPPSPAAVAPVSAPSEVRAQALGSRAFRDTYGVRYAYVAGSMYKGISSRALVVRMARAGMLGFFGTGGVPLARVDEELQAIQAALRPGEAYGMNLLHSLDRPEREEQLVDLFLRRGVRNVEASAFVRLTPALVRFRVTGLRRREDGRVEAPHRVIAKLSRPEVARAFMSPPPPDILEGLVRAGRITGTEAGLAREVPMAEDICVESDSGGHTDQGVASALLPAMGALRERMMAEHGYATRIRVGAAGGIGTPQAAAAAFVMGADFIVTGSINQCSVEADTSEPVKDLLETLDVQDVTCAPAGDMFELGARVQVVRKGLFFPARANRLYALYQQLPSLDALDAETRAQLETKYFRRTFEQVWEETRAHYLRVDPGVVERAERNPRQKMALVFRWYFVHTSRLALRGSPEQRTDYQIHCGPALGSFNQWVQGTPLVSWRNRHVDEMAVKLMEATAEWLERRFQVFRAGT</sequence>
<dbReference type="InterPro" id="IPR001227">
    <property type="entry name" value="Ac_transferase_dom_sf"/>
</dbReference>
<protein>
    <recommendedName>
        <fullName evidence="1">[acyl-carrier-protein] S-malonyltransferase</fullName>
        <ecNumber evidence="1">2.3.1.39</ecNumber>
    </recommendedName>
</protein>
<feature type="compositionally biased region" description="Low complexity" evidence="5">
    <location>
        <begin position="294"/>
        <end position="309"/>
    </location>
</feature>
<dbReference type="PANTHER" id="PTHR42681">
    <property type="entry name" value="MALONYL-COA-ACYL CARRIER PROTEIN TRANSACYLASE, MITOCHONDRIAL"/>
    <property type="match status" value="1"/>
</dbReference>
<evidence type="ECO:0000256" key="1">
    <source>
        <dbReference type="ARBA" id="ARBA00013258"/>
    </source>
</evidence>
<reference evidence="7 8" key="1">
    <citation type="submission" date="2020-05" db="EMBL/GenBank/DDBJ databases">
        <authorList>
            <person name="Whitworth D."/>
        </authorList>
    </citation>
    <scope>NUCLEOTIDE SEQUENCE [LARGE SCALE GENOMIC DNA]</scope>
    <source>
        <strain evidence="7 8">AM005</strain>
    </source>
</reference>
<gene>
    <name evidence="7" type="primary">fabD</name>
    <name evidence="7" type="ORF">HNV28_26385</name>
</gene>
<evidence type="ECO:0000313" key="7">
    <source>
        <dbReference type="EMBL" id="NOJ81818.1"/>
    </source>
</evidence>
<dbReference type="Gene3D" id="3.30.70.250">
    <property type="entry name" value="Malonyl-CoA ACP transacylase, ACP-binding"/>
    <property type="match status" value="1"/>
</dbReference>
<proteinExistence type="predicted"/>
<evidence type="ECO:0000259" key="6">
    <source>
        <dbReference type="SMART" id="SM00827"/>
    </source>
</evidence>
<dbReference type="AlphaFoldDB" id="A0A7Y4IM67"/>
<organism evidence="7 8">
    <name type="scientific">Myxococcus xanthus</name>
    <dbReference type="NCBI Taxonomy" id="34"/>
    <lineage>
        <taxon>Bacteria</taxon>
        <taxon>Pseudomonadati</taxon>
        <taxon>Myxococcota</taxon>
        <taxon>Myxococcia</taxon>
        <taxon>Myxococcales</taxon>
        <taxon>Cystobacterineae</taxon>
        <taxon>Myxococcaceae</taxon>
        <taxon>Myxococcus</taxon>
    </lineage>
</organism>
<keyword evidence="3 7" id="KW-0012">Acyltransferase</keyword>
<dbReference type="Pfam" id="PF21607">
    <property type="entry name" value="FabD_helical_ins"/>
    <property type="match status" value="1"/>
</dbReference>
<dbReference type="Gene3D" id="3.20.20.70">
    <property type="entry name" value="Aldolase class I"/>
    <property type="match status" value="1"/>
</dbReference>
<dbReference type="Pfam" id="PF00698">
    <property type="entry name" value="Acyl_transf_1"/>
    <property type="match status" value="1"/>
</dbReference>
<evidence type="ECO:0000256" key="3">
    <source>
        <dbReference type="ARBA" id="ARBA00023315"/>
    </source>
</evidence>
<dbReference type="InterPro" id="IPR013785">
    <property type="entry name" value="Aldolase_TIM"/>
</dbReference>
<comment type="catalytic activity">
    <reaction evidence="4">
        <text>holo-[ACP] + malonyl-CoA = malonyl-[ACP] + CoA</text>
        <dbReference type="Rhea" id="RHEA:41792"/>
        <dbReference type="Rhea" id="RHEA-COMP:9623"/>
        <dbReference type="Rhea" id="RHEA-COMP:9685"/>
        <dbReference type="ChEBI" id="CHEBI:57287"/>
        <dbReference type="ChEBI" id="CHEBI:57384"/>
        <dbReference type="ChEBI" id="CHEBI:64479"/>
        <dbReference type="ChEBI" id="CHEBI:78449"/>
        <dbReference type="EC" id="2.3.1.39"/>
    </reaction>
</comment>